<name>A0A3N2PM73_SODAK</name>
<organism evidence="3 4">
    <name type="scientific">Sodiomyces alkalinus (strain CBS 110278 / VKM F-3762 / F11)</name>
    <name type="common">Alkaliphilic filamentous fungus</name>
    <dbReference type="NCBI Taxonomy" id="1314773"/>
    <lineage>
        <taxon>Eukaryota</taxon>
        <taxon>Fungi</taxon>
        <taxon>Dikarya</taxon>
        <taxon>Ascomycota</taxon>
        <taxon>Pezizomycotina</taxon>
        <taxon>Sordariomycetes</taxon>
        <taxon>Hypocreomycetidae</taxon>
        <taxon>Glomerellales</taxon>
        <taxon>Plectosphaerellaceae</taxon>
        <taxon>Sodiomyces</taxon>
    </lineage>
</organism>
<feature type="compositionally biased region" description="Basic residues" evidence="1">
    <location>
        <begin position="138"/>
        <end position="150"/>
    </location>
</feature>
<reference evidence="3 4" key="1">
    <citation type="journal article" date="2018" name="Mol. Ecol.">
        <title>The obligate alkalophilic soda-lake fungus Sodiomyces alkalinus has shifted to a protein diet.</title>
        <authorList>
            <person name="Grum-Grzhimaylo A.A."/>
            <person name="Falkoski D.L."/>
            <person name="van den Heuvel J."/>
            <person name="Valero-Jimenez C.A."/>
            <person name="Min B."/>
            <person name="Choi I.G."/>
            <person name="Lipzen A."/>
            <person name="Daum C.G."/>
            <person name="Aanen D.K."/>
            <person name="Tsang A."/>
            <person name="Henrissat B."/>
            <person name="Bilanenko E.N."/>
            <person name="de Vries R.P."/>
            <person name="van Kan J.A.L."/>
            <person name="Grigoriev I.V."/>
            <person name="Debets A.J.M."/>
        </authorList>
    </citation>
    <scope>NUCLEOTIDE SEQUENCE [LARGE SCALE GENOMIC DNA]</scope>
    <source>
        <strain evidence="3 4">F11</strain>
    </source>
</reference>
<accession>A0A3N2PM73</accession>
<evidence type="ECO:0000256" key="1">
    <source>
        <dbReference type="SAM" id="MobiDB-lite"/>
    </source>
</evidence>
<dbReference type="EMBL" id="ML119061">
    <property type="protein sequence ID" value="ROT35632.1"/>
    <property type="molecule type" value="Genomic_DNA"/>
</dbReference>
<keyword evidence="2" id="KW-0812">Transmembrane</keyword>
<sequence length="157" mass="17362">MTHCSHVCPPFVPFVLSSIFALILLLSSLLLQLIAFAGRLAFLEQHATSPTRKVTGMCTLGCGKHLGASPWESQPSISLCGCECTDTTPRTLVGASGRIRIRMRILDEELHVYFLQERARKTKILPPSIPLPITQLPRGKKERKKSRDKKGKSGPEN</sequence>
<evidence type="ECO:0000313" key="4">
    <source>
        <dbReference type="Proteomes" id="UP000272025"/>
    </source>
</evidence>
<keyword evidence="2" id="KW-1133">Transmembrane helix</keyword>
<proteinExistence type="predicted"/>
<feature type="region of interest" description="Disordered" evidence="1">
    <location>
        <begin position="126"/>
        <end position="157"/>
    </location>
</feature>
<gene>
    <name evidence="3" type="ORF">SODALDRAFT_71270</name>
</gene>
<dbReference type="Proteomes" id="UP000272025">
    <property type="component" value="Unassembled WGS sequence"/>
</dbReference>
<evidence type="ECO:0000313" key="3">
    <source>
        <dbReference type="EMBL" id="ROT35632.1"/>
    </source>
</evidence>
<keyword evidence="4" id="KW-1185">Reference proteome</keyword>
<dbReference type="AlphaFoldDB" id="A0A3N2PM73"/>
<keyword evidence="2" id="KW-0472">Membrane</keyword>
<feature type="transmembrane region" description="Helical" evidence="2">
    <location>
        <begin position="19"/>
        <end position="42"/>
    </location>
</feature>
<dbReference type="GeneID" id="39584085"/>
<evidence type="ECO:0000256" key="2">
    <source>
        <dbReference type="SAM" id="Phobius"/>
    </source>
</evidence>
<dbReference type="RefSeq" id="XP_028463438.1">
    <property type="nucleotide sequence ID" value="XM_028615608.1"/>
</dbReference>
<protein>
    <submittedName>
        <fullName evidence="3">Uncharacterized protein</fullName>
    </submittedName>
</protein>